<name>A0ABT3GJH2_9BACT</name>
<protein>
    <submittedName>
        <fullName evidence="1">DUF1570 domain-containing protein</fullName>
    </submittedName>
</protein>
<comment type="caution">
    <text evidence="1">The sequence shown here is derived from an EMBL/GenBank/DDBJ whole genome shotgun (WGS) entry which is preliminary data.</text>
</comment>
<sequence>MSPSASTPSVHKSWIASVLLLALAPAGFGQQESTNAAARVWTNTGGKKITAEYLGIRGADVALRLPGGKISFVPLAGLSTADNVFVKANRLDYHEKWQTWPANASQAMPGLMVAEETGAAGTFIYTTNNFRFHCDVNLGATLMKDLARTFELTLQLHAKSPFGVLAKPEKDRFEAKLFGTLADYRKAGGPGNTAGVYIPKQKVFLAPLELMGIQSGSAGYRKISDEYDVSTIVHELTHMLTHEMLDNLPLWVNEGYAEYIASIPIQAGVFKTDNERIREGVRDVFVMNHLRASTPSGKELPSWSKAERTDYLQGGKIPPLCKVAEVLQTTDEKWKASGPGKQGTAFGGQVHSRLPQLYRTSHLIIYYFIQIEGEKGVAKIRKFPEENRRNMDRYEQYIQDYEDYQKAMVAFMELPGVTKLPDGRFRYPSNLTPPKVPEGNPPDVNALKFGGLSALLDGESAEVVGSRIESALHRDLGIFLRFQ</sequence>
<dbReference type="EMBL" id="JAPDDT010000005">
    <property type="protein sequence ID" value="MCW1923670.1"/>
    <property type="molecule type" value="Genomic_DNA"/>
</dbReference>
<keyword evidence="2" id="KW-1185">Reference proteome</keyword>
<evidence type="ECO:0000313" key="1">
    <source>
        <dbReference type="EMBL" id="MCW1923670.1"/>
    </source>
</evidence>
<evidence type="ECO:0000313" key="2">
    <source>
        <dbReference type="Proteomes" id="UP001320876"/>
    </source>
</evidence>
<proteinExistence type="predicted"/>
<organism evidence="1 2">
    <name type="scientific">Luteolibacter arcticus</name>
    <dbReference type="NCBI Taxonomy" id="1581411"/>
    <lineage>
        <taxon>Bacteria</taxon>
        <taxon>Pseudomonadati</taxon>
        <taxon>Verrucomicrobiota</taxon>
        <taxon>Verrucomicrobiia</taxon>
        <taxon>Verrucomicrobiales</taxon>
        <taxon>Verrucomicrobiaceae</taxon>
        <taxon>Luteolibacter</taxon>
    </lineage>
</organism>
<gene>
    <name evidence="1" type="ORF">OKA05_13980</name>
</gene>
<reference evidence="1 2" key="1">
    <citation type="submission" date="2022-10" db="EMBL/GenBank/DDBJ databases">
        <title>Luteolibacter arcticus strain CCTCC AB 2014275, whole genome shotgun sequencing project.</title>
        <authorList>
            <person name="Zhao G."/>
            <person name="Shen L."/>
        </authorList>
    </citation>
    <scope>NUCLEOTIDE SEQUENCE [LARGE SCALE GENOMIC DNA]</scope>
    <source>
        <strain evidence="1 2">CCTCC AB 2014275</strain>
    </source>
</reference>
<dbReference type="Gene3D" id="2.30.30.700">
    <property type="entry name" value="SLA1 homology domain 1"/>
    <property type="match status" value="1"/>
</dbReference>
<dbReference type="Proteomes" id="UP001320876">
    <property type="component" value="Unassembled WGS sequence"/>
</dbReference>
<accession>A0ABT3GJH2</accession>